<comment type="caution">
    <text evidence="1">The sequence shown here is derived from an EMBL/GenBank/DDBJ whole genome shotgun (WGS) entry which is preliminary data.</text>
</comment>
<gene>
    <name evidence="1" type="ORF">ACU52_08970</name>
</gene>
<evidence type="ECO:0008006" key="3">
    <source>
        <dbReference type="Google" id="ProtNLM"/>
    </source>
</evidence>
<reference evidence="1 2" key="1">
    <citation type="submission" date="2015-06" db="EMBL/GenBank/DDBJ databases">
        <title>Prevotella sp. 109, sp. nov., a novel member of the family Prevotellaceae isolated from human faeces.</title>
        <authorList>
            <person name="Shkoporov A.N."/>
            <person name="Chaplin A.V."/>
            <person name="Kafarskaia L.I."/>
            <person name="Efimov B.A."/>
        </authorList>
    </citation>
    <scope>NUCLEOTIDE SEQUENCE [LARGE SCALE GENOMIC DNA]</scope>
    <source>
        <strain evidence="1 2">109</strain>
    </source>
</reference>
<dbReference type="AlphaFoldDB" id="A0A8E1R0U3"/>
<organism evidence="1 2">
    <name type="scientific">Xylanibacter rarus</name>
    <dbReference type="NCBI Taxonomy" id="1676614"/>
    <lineage>
        <taxon>Bacteria</taxon>
        <taxon>Pseudomonadati</taxon>
        <taxon>Bacteroidota</taxon>
        <taxon>Bacteroidia</taxon>
        <taxon>Bacteroidales</taxon>
        <taxon>Prevotellaceae</taxon>
        <taxon>Xylanibacter</taxon>
    </lineage>
</organism>
<sequence>MKKYLFIPFVAVFLASCHESLEERAEREAKEFTKKNCPMKVSEYVTNDSMTYEKDSRTIHYYYSIKGKADTTALDKKQAKAELIKGIKDATGIRNYKENGFNFAYTYYSTKNKGQILLDVKITPKEYNTK</sequence>
<dbReference type="RefSeq" id="WP_021855473.1">
    <property type="nucleotide sequence ID" value="NZ_DAWCKJ010000077.1"/>
</dbReference>
<dbReference type="Proteomes" id="UP000036951">
    <property type="component" value="Unassembled WGS sequence"/>
</dbReference>
<dbReference type="EMBL" id="LFQU01000016">
    <property type="protein sequence ID" value="KOO68232.1"/>
    <property type="molecule type" value="Genomic_DNA"/>
</dbReference>
<proteinExistence type="predicted"/>
<dbReference type="PROSITE" id="PS51257">
    <property type="entry name" value="PROKAR_LIPOPROTEIN"/>
    <property type="match status" value="1"/>
</dbReference>
<evidence type="ECO:0000313" key="2">
    <source>
        <dbReference type="Proteomes" id="UP000036951"/>
    </source>
</evidence>
<evidence type="ECO:0000313" key="1">
    <source>
        <dbReference type="EMBL" id="KOO68232.1"/>
    </source>
</evidence>
<name>A0A8E1R0U3_9BACT</name>
<dbReference type="OrthoDB" id="1081698at2"/>
<protein>
    <recommendedName>
        <fullName evidence="3">Lipoprotein</fullName>
    </recommendedName>
</protein>
<keyword evidence="2" id="KW-1185">Reference proteome</keyword>
<accession>A0A8E1R0U3</accession>